<reference evidence="2" key="1">
    <citation type="journal article" date="2020" name="Stud. Mycol.">
        <title>101 Dothideomycetes genomes: a test case for predicting lifestyles and emergence of pathogens.</title>
        <authorList>
            <person name="Haridas S."/>
            <person name="Albert R."/>
            <person name="Binder M."/>
            <person name="Bloem J."/>
            <person name="Labutti K."/>
            <person name="Salamov A."/>
            <person name="Andreopoulos B."/>
            <person name="Baker S."/>
            <person name="Barry K."/>
            <person name="Bills G."/>
            <person name="Bluhm B."/>
            <person name="Cannon C."/>
            <person name="Castanera R."/>
            <person name="Culley D."/>
            <person name="Daum C."/>
            <person name="Ezra D."/>
            <person name="Gonzalez J."/>
            <person name="Henrissat B."/>
            <person name="Kuo A."/>
            <person name="Liang C."/>
            <person name="Lipzen A."/>
            <person name="Lutzoni F."/>
            <person name="Magnuson J."/>
            <person name="Mondo S."/>
            <person name="Nolan M."/>
            <person name="Ohm R."/>
            <person name="Pangilinan J."/>
            <person name="Park H.-J."/>
            <person name="Ramirez L."/>
            <person name="Alfaro M."/>
            <person name="Sun H."/>
            <person name="Tritt A."/>
            <person name="Yoshinaga Y."/>
            <person name="Zwiers L.-H."/>
            <person name="Turgeon B."/>
            <person name="Goodwin S."/>
            <person name="Spatafora J."/>
            <person name="Crous P."/>
            <person name="Grigoriev I."/>
        </authorList>
    </citation>
    <scope>NUCLEOTIDE SEQUENCE</scope>
    <source>
        <strain evidence="2">CBS 260.36</strain>
    </source>
</reference>
<organism evidence="2 3">
    <name type="scientific">Myriangium duriaei CBS 260.36</name>
    <dbReference type="NCBI Taxonomy" id="1168546"/>
    <lineage>
        <taxon>Eukaryota</taxon>
        <taxon>Fungi</taxon>
        <taxon>Dikarya</taxon>
        <taxon>Ascomycota</taxon>
        <taxon>Pezizomycotina</taxon>
        <taxon>Dothideomycetes</taxon>
        <taxon>Dothideomycetidae</taxon>
        <taxon>Myriangiales</taxon>
        <taxon>Myriangiaceae</taxon>
        <taxon>Myriangium</taxon>
    </lineage>
</organism>
<feature type="compositionally biased region" description="Acidic residues" evidence="1">
    <location>
        <begin position="271"/>
        <end position="286"/>
    </location>
</feature>
<gene>
    <name evidence="2" type="ORF">K461DRAFT_126392</name>
</gene>
<feature type="compositionally biased region" description="Polar residues" evidence="1">
    <location>
        <begin position="385"/>
        <end position="398"/>
    </location>
</feature>
<keyword evidence="3" id="KW-1185">Reference proteome</keyword>
<dbReference type="AlphaFoldDB" id="A0A9P4MIH7"/>
<comment type="caution">
    <text evidence="2">The sequence shown here is derived from an EMBL/GenBank/DDBJ whole genome shotgun (WGS) entry which is preliminary data.</text>
</comment>
<feature type="region of interest" description="Disordered" evidence="1">
    <location>
        <begin position="22"/>
        <end position="98"/>
    </location>
</feature>
<feature type="region of interest" description="Disordered" evidence="1">
    <location>
        <begin position="385"/>
        <end position="429"/>
    </location>
</feature>
<feature type="region of interest" description="Disordered" evidence="1">
    <location>
        <begin position="264"/>
        <end position="295"/>
    </location>
</feature>
<evidence type="ECO:0000313" key="2">
    <source>
        <dbReference type="EMBL" id="KAF2154302.1"/>
    </source>
</evidence>
<accession>A0A9P4MIH7</accession>
<feature type="compositionally biased region" description="Basic residues" evidence="1">
    <location>
        <begin position="511"/>
        <end position="520"/>
    </location>
</feature>
<protein>
    <submittedName>
        <fullName evidence="2">Uncharacterized protein</fullName>
    </submittedName>
</protein>
<dbReference type="EMBL" id="ML996084">
    <property type="protein sequence ID" value="KAF2154302.1"/>
    <property type="molecule type" value="Genomic_DNA"/>
</dbReference>
<feature type="compositionally biased region" description="Low complexity" evidence="1">
    <location>
        <begin position="23"/>
        <end position="54"/>
    </location>
</feature>
<evidence type="ECO:0000256" key="1">
    <source>
        <dbReference type="SAM" id="MobiDB-lite"/>
    </source>
</evidence>
<sequence>MHEDSPTSTMIRRAHAYELFQNSSSLSSLGPHSSQSSVQPPSPQGSASSAPSSVDCYDSIDDVRASLPAAHDIETVSNANEQTPPTKKSPPPTGVQTASEDLSDMLDRAWQPDICLPLTLQSLPVELPTKTSVPTSSSQHDEIIIEGPDKFTEDEWAALEQEVIGGAFKTRINVEEILTHPLGTLPVVKVGKFLKQKPSRKRLIKKAIVHIRQAEQTKSGLLDATEVQIIEVPAKEFFPVQTGPTTKINETEAAVEESELVVENTVADSSSVDDQDESETLAEDSSDVNLPHDSLSSVDPIVEIPVVESSSVNDQDGEAMLEARSDIILPHDTLPYQTYSSLFDLLEEYRPSSPAAHPFTSTHAHRRSLSKSLAELDLHLPNINNTSWLSSRTTSPTSEPDVLIPNRPTSIASSPPSNPTSQPNLFSSFDPTIGVLTRRLTNASPTTPTRVVMNTSFPLFQRPPPRRLSTQREELLARPTPALSSPPQQREGRLRVTNPSPSTASRIGRLVSRRGRKGKGKQVLGPIEESRPSTAAGPGSATLRRLVEEEEGRVREAVEKMERRGQHKNAEEDKEGKRHAAGSGRPRYYAPLGSCPPGIWDRLR</sequence>
<evidence type="ECO:0000313" key="3">
    <source>
        <dbReference type="Proteomes" id="UP000799439"/>
    </source>
</evidence>
<dbReference type="Proteomes" id="UP000799439">
    <property type="component" value="Unassembled WGS sequence"/>
</dbReference>
<name>A0A9P4MIH7_9PEZI</name>
<feature type="compositionally biased region" description="Low complexity" evidence="1">
    <location>
        <begin position="413"/>
        <end position="424"/>
    </location>
</feature>
<feature type="region of interest" description="Disordered" evidence="1">
    <location>
        <begin position="457"/>
        <end position="604"/>
    </location>
</feature>
<proteinExistence type="predicted"/>
<dbReference type="OrthoDB" id="3941374at2759"/>
<feature type="compositionally biased region" description="Basic and acidic residues" evidence="1">
    <location>
        <begin position="552"/>
        <end position="578"/>
    </location>
</feature>